<feature type="transmembrane region" description="Helical" evidence="2">
    <location>
        <begin position="308"/>
        <end position="333"/>
    </location>
</feature>
<evidence type="ECO:0000256" key="1">
    <source>
        <dbReference type="SAM" id="MobiDB-lite"/>
    </source>
</evidence>
<feature type="region of interest" description="Disordered" evidence="1">
    <location>
        <begin position="28"/>
        <end position="85"/>
    </location>
</feature>
<evidence type="ECO:0000256" key="3">
    <source>
        <dbReference type="SAM" id="SignalP"/>
    </source>
</evidence>
<keyword evidence="5" id="KW-1185">Reference proteome</keyword>
<feature type="chain" id="PRO_5043326056" evidence="3">
    <location>
        <begin position="29"/>
        <end position="354"/>
    </location>
</feature>
<reference evidence="4" key="1">
    <citation type="submission" date="2023-08" db="EMBL/GenBank/DDBJ databases">
        <authorList>
            <person name="Alioto T."/>
            <person name="Alioto T."/>
            <person name="Gomez Garrido J."/>
        </authorList>
    </citation>
    <scope>NUCLEOTIDE SEQUENCE</scope>
</reference>
<keyword evidence="3" id="KW-0732">Signal</keyword>
<name>A0AAV1EQU4_XYRNO</name>
<feature type="region of interest" description="Disordered" evidence="1">
    <location>
        <begin position="190"/>
        <end position="216"/>
    </location>
</feature>
<dbReference type="PANTHER" id="PTHR39233">
    <property type="entry name" value="FIBRONECTIN TYPE III DOMAIN-CONTAINING PROTEIN 10"/>
    <property type="match status" value="1"/>
</dbReference>
<dbReference type="Proteomes" id="UP001178508">
    <property type="component" value="Chromosome 2"/>
</dbReference>
<sequence>MRGGEMKSQQSLFALSALLLCTLQQTAGSSRSHRSSSSPASSASLSTSSPSEVRGRIHLGMPPTWLKQTGSNYGNLSHKSRPSPRLKEVTGQVNSFPFNTSTGNVTTVVSESSGRLPSWILEKGESPLCAYRVIEGGIGGQLCFRNTLFGYKCPKADCRTVVSLGNLVANILINGSVLLQWTLGAESTVTGQDEKTKGAATGQKSSGISGTDQTREGTVRSSSVFSGRRHRRGGYELSCWWNGSYTQFECAGVHLGSGCRDFLLTELHENIPYRICLRSLAHSDPVLRAPHQQDCVEFTLPPSGMQDIVIAMTTVGGAICVMLVIICLLVAYITENIMSPTTQHTYSYRTHSRR</sequence>
<protein>
    <submittedName>
        <fullName evidence="4">Fibronectin type III domain-containing protein 10</fullName>
    </submittedName>
</protein>
<evidence type="ECO:0000256" key="2">
    <source>
        <dbReference type="SAM" id="Phobius"/>
    </source>
</evidence>
<dbReference type="AlphaFoldDB" id="A0AAV1EQU4"/>
<proteinExistence type="predicted"/>
<keyword evidence="2" id="KW-0812">Transmembrane</keyword>
<dbReference type="EMBL" id="OY660865">
    <property type="protein sequence ID" value="CAJ1050942.1"/>
    <property type="molecule type" value="Genomic_DNA"/>
</dbReference>
<evidence type="ECO:0000313" key="5">
    <source>
        <dbReference type="Proteomes" id="UP001178508"/>
    </source>
</evidence>
<organism evidence="4 5">
    <name type="scientific">Xyrichtys novacula</name>
    <name type="common">Pearly razorfish</name>
    <name type="synonym">Hemipteronotus novacula</name>
    <dbReference type="NCBI Taxonomy" id="13765"/>
    <lineage>
        <taxon>Eukaryota</taxon>
        <taxon>Metazoa</taxon>
        <taxon>Chordata</taxon>
        <taxon>Craniata</taxon>
        <taxon>Vertebrata</taxon>
        <taxon>Euteleostomi</taxon>
        <taxon>Actinopterygii</taxon>
        <taxon>Neopterygii</taxon>
        <taxon>Teleostei</taxon>
        <taxon>Neoteleostei</taxon>
        <taxon>Acanthomorphata</taxon>
        <taxon>Eupercaria</taxon>
        <taxon>Labriformes</taxon>
        <taxon>Labridae</taxon>
        <taxon>Xyrichtys</taxon>
    </lineage>
</organism>
<accession>A0AAV1EQU4</accession>
<dbReference type="PANTHER" id="PTHR39233:SF1">
    <property type="entry name" value="FIBRONECTIN TYPE III DOMAIN-CONTAINING PROTEIN 10"/>
    <property type="match status" value="1"/>
</dbReference>
<gene>
    <name evidence="4" type="ORF">XNOV1_A037361</name>
</gene>
<keyword evidence="2" id="KW-1133">Transmembrane helix</keyword>
<feature type="compositionally biased region" description="Polar residues" evidence="1">
    <location>
        <begin position="66"/>
        <end position="77"/>
    </location>
</feature>
<keyword evidence="2" id="KW-0472">Membrane</keyword>
<feature type="compositionally biased region" description="Polar residues" evidence="1">
    <location>
        <begin position="202"/>
        <end position="212"/>
    </location>
</feature>
<evidence type="ECO:0000313" key="4">
    <source>
        <dbReference type="EMBL" id="CAJ1050942.1"/>
    </source>
</evidence>
<dbReference type="InterPro" id="IPR034446">
    <property type="entry name" value="Fndc10"/>
</dbReference>
<feature type="compositionally biased region" description="Low complexity" evidence="1">
    <location>
        <begin position="28"/>
        <end position="51"/>
    </location>
</feature>
<feature type="signal peptide" evidence="3">
    <location>
        <begin position="1"/>
        <end position="28"/>
    </location>
</feature>
<dbReference type="Pfam" id="PF17742">
    <property type="entry name" value="Fndc10"/>
    <property type="match status" value="2"/>
</dbReference>